<comment type="caution">
    <text evidence="1">The sequence shown here is derived from an EMBL/GenBank/DDBJ whole genome shotgun (WGS) entry which is preliminary data.</text>
</comment>
<dbReference type="EMBL" id="LSBA01000034">
    <property type="protein sequence ID" value="KXZ15651.1"/>
    <property type="molecule type" value="Genomic_DNA"/>
</dbReference>
<dbReference type="InterPro" id="IPR012349">
    <property type="entry name" value="Split_barrel_FMN-bd"/>
</dbReference>
<keyword evidence="2" id="KW-1185">Reference proteome</keyword>
<reference evidence="2" key="1">
    <citation type="submission" date="2016-02" db="EMBL/GenBank/DDBJ databases">
        <authorList>
            <person name="Dunlap C."/>
        </authorList>
    </citation>
    <scope>NUCLEOTIDE SEQUENCE [LARGE SCALE GENOMIC DNA]</scope>
    <source>
        <strain evidence="2">NRRL B-41092</strain>
    </source>
</reference>
<evidence type="ECO:0000313" key="1">
    <source>
        <dbReference type="EMBL" id="KXZ15651.1"/>
    </source>
</evidence>
<dbReference type="Proteomes" id="UP000075430">
    <property type="component" value="Unassembled WGS sequence"/>
</dbReference>
<evidence type="ECO:0000313" key="2">
    <source>
        <dbReference type="Proteomes" id="UP000075430"/>
    </source>
</evidence>
<gene>
    <name evidence="1" type="ORF">AXI58_02680</name>
</gene>
<accession>A0A150F598</accession>
<proteinExistence type="predicted"/>
<name>A0A150F598_9BACI</name>
<organism evidence="1 2">
    <name type="scientific">Bacillus nakamurai</name>
    <dbReference type="NCBI Taxonomy" id="1793963"/>
    <lineage>
        <taxon>Bacteria</taxon>
        <taxon>Bacillati</taxon>
        <taxon>Bacillota</taxon>
        <taxon>Bacilli</taxon>
        <taxon>Bacillales</taxon>
        <taxon>Bacillaceae</taxon>
        <taxon>Bacillus</taxon>
    </lineage>
</organism>
<protein>
    <submittedName>
        <fullName evidence="1">Uncharacterized protein</fullName>
    </submittedName>
</protein>
<sequence>MISAGEIIAVSRTEIRIALWENTTTARNLLRSGQALFTAWQNGAAYYVTLQCEPLPPLQKAKHDRDRFSCRIISVKEDRAKYADLTSGPAIQLHEPESVLERWKETLEELIR</sequence>
<dbReference type="AlphaFoldDB" id="A0A150F598"/>
<dbReference type="Gene3D" id="2.30.110.10">
    <property type="entry name" value="Electron Transport, Fmn-binding Protein, Chain A"/>
    <property type="match status" value="1"/>
</dbReference>